<dbReference type="SFLD" id="SFLDS00001">
    <property type="entry name" value="Enolase"/>
    <property type="match status" value="1"/>
</dbReference>
<protein>
    <submittedName>
        <fullName evidence="6">Mandelate racemase</fullName>
        <ecNumber evidence="6">5.1.2.2</ecNumber>
    </submittedName>
</protein>
<evidence type="ECO:0000313" key="7">
    <source>
        <dbReference type="Proteomes" id="UP000204221"/>
    </source>
</evidence>
<keyword evidence="7" id="KW-1185">Reference proteome</keyword>
<keyword evidence="2" id="KW-0479">Metal-binding</keyword>
<accession>A0A221W8N8</accession>
<dbReference type="InterPro" id="IPR036849">
    <property type="entry name" value="Enolase-like_C_sf"/>
</dbReference>
<dbReference type="GO" id="GO:0009063">
    <property type="term" value="P:amino acid catabolic process"/>
    <property type="evidence" value="ECO:0007669"/>
    <property type="project" value="InterPro"/>
</dbReference>
<keyword evidence="3" id="KW-0460">Magnesium</keyword>
<dbReference type="PANTHER" id="PTHR13794">
    <property type="entry name" value="ENOLASE SUPERFAMILY, MANDELATE RACEMASE"/>
    <property type="match status" value="1"/>
</dbReference>
<evidence type="ECO:0000256" key="3">
    <source>
        <dbReference type="ARBA" id="ARBA00022842"/>
    </source>
</evidence>
<dbReference type="Pfam" id="PF13378">
    <property type="entry name" value="MR_MLE_C"/>
    <property type="match status" value="1"/>
</dbReference>
<dbReference type="EMBL" id="CP022521">
    <property type="protein sequence ID" value="ASO21956.1"/>
    <property type="molecule type" value="Genomic_DNA"/>
</dbReference>
<dbReference type="GO" id="GO:0000287">
    <property type="term" value="F:magnesium ion binding"/>
    <property type="evidence" value="ECO:0007669"/>
    <property type="project" value="TreeGrafter"/>
</dbReference>
<dbReference type="GO" id="GO:0016052">
    <property type="term" value="P:carbohydrate catabolic process"/>
    <property type="evidence" value="ECO:0007669"/>
    <property type="project" value="TreeGrafter"/>
</dbReference>
<dbReference type="GO" id="GO:0018838">
    <property type="term" value="F:mandelate racemase activity"/>
    <property type="evidence" value="ECO:0007669"/>
    <property type="project" value="UniProtKB-EC"/>
</dbReference>
<name>A0A221W8N8_9PSEU</name>
<evidence type="ECO:0000313" key="6">
    <source>
        <dbReference type="EMBL" id="ASO21956.1"/>
    </source>
</evidence>
<dbReference type="InterPro" id="IPR029017">
    <property type="entry name" value="Enolase-like_N"/>
</dbReference>
<dbReference type="PANTHER" id="PTHR13794:SF58">
    <property type="entry name" value="MITOCHONDRIAL ENOLASE SUPERFAMILY MEMBER 1"/>
    <property type="match status" value="1"/>
</dbReference>
<evidence type="ECO:0000259" key="5">
    <source>
        <dbReference type="SMART" id="SM00922"/>
    </source>
</evidence>
<dbReference type="EC" id="5.1.2.2" evidence="6"/>
<evidence type="ECO:0000256" key="1">
    <source>
        <dbReference type="ARBA" id="ARBA00001946"/>
    </source>
</evidence>
<dbReference type="GO" id="GO:0016836">
    <property type="term" value="F:hydro-lyase activity"/>
    <property type="evidence" value="ECO:0007669"/>
    <property type="project" value="TreeGrafter"/>
</dbReference>
<comment type="cofactor">
    <cofactor evidence="1">
        <name>Mg(2+)</name>
        <dbReference type="ChEBI" id="CHEBI:18420"/>
    </cofactor>
</comment>
<gene>
    <name evidence="6" type="primary">mdlA2</name>
    <name evidence="6" type="ORF">AHOG_21700</name>
</gene>
<reference evidence="6 7" key="1">
    <citation type="submission" date="2017-07" db="EMBL/GenBank/DDBJ databases">
        <title>Complete genome sequence of Actinoalloteichus hoggarensis DSM 45943, type strain of Actinoalloteichus hoggarensis.</title>
        <authorList>
            <person name="Ruckert C."/>
            <person name="Nouioui I."/>
            <person name="Willmese J."/>
            <person name="van Wezel G."/>
            <person name="Klenk H.-P."/>
            <person name="Kalinowski J."/>
            <person name="Zotchev S.B."/>
        </authorList>
    </citation>
    <scope>NUCLEOTIDE SEQUENCE [LARGE SCALE GENOMIC DNA]</scope>
    <source>
        <strain evidence="6 7">DSM 45943</strain>
    </source>
</reference>
<dbReference type="InterPro" id="IPR029065">
    <property type="entry name" value="Enolase_C-like"/>
</dbReference>
<dbReference type="InterPro" id="IPR013342">
    <property type="entry name" value="Mandelate_racemase_C"/>
</dbReference>
<dbReference type="AlphaFoldDB" id="A0A221W8N8"/>
<dbReference type="Pfam" id="PF02746">
    <property type="entry name" value="MR_MLE_N"/>
    <property type="match status" value="1"/>
</dbReference>
<dbReference type="SMART" id="SM00922">
    <property type="entry name" value="MR_MLE"/>
    <property type="match status" value="1"/>
</dbReference>
<keyword evidence="6" id="KW-0413">Isomerase</keyword>
<dbReference type="InterPro" id="IPR046945">
    <property type="entry name" value="RHMD-like"/>
</dbReference>
<dbReference type="SUPFAM" id="SSF54826">
    <property type="entry name" value="Enolase N-terminal domain-like"/>
    <property type="match status" value="1"/>
</dbReference>
<dbReference type="SUPFAM" id="SSF51604">
    <property type="entry name" value="Enolase C-terminal domain-like"/>
    <property type="match status" value="1"/>
</dbReference>
<dbReference type="Gene3D" id="3.30.390.10">
    <property type="entry name" value="Enolase-like, N-terminal domain"/>
    <property type="match status" value="1"/>
</dbReference>
<dbReference type="Gene3D" id="3.20.20.120">
    <property type="entry name" value="Enolase-like C-terminal domain"/>
    <property type="match status" value="1"/>
</dbReference>
<dbReference type="InterPro" id="IPR013341">
    <property type="entry name" value="Mandelate_racemase_N_dom"/>
</dbReference>
<organism evidence="6 7">
    <name type="scientific">Actinoalloteichus hoggarensis</name>
    <dbReference type="NCBI Taxonomy" id="1470176"/>
    <lineage>
        <taxon>Bacteria</taxon>
        <taxon>Bacillati</taxon>
        <taxon>Actinomycetota</taxon>
        <taxon>Actinomycetes</taxon>
        <taxon>Pseudonocardiales</taxon>
        <taxon>Pseudonocardiaceae</taxon>
        <taxon>Actinoalloteichus</taxon>
    </lineage>
</organism>
<dbReference type="Proteomes" id="UP000204221">
    <property type="component" value="Chromosome"/>
</dbReference>
<dbReference type="CDD" id="cd03316">
    <property type="entry name" value="MR_like"/>
    <property type="match status" value="1"/>
</dbReference>
<dbReference type="InterPro" id="IPR018110">
    <property type="entry name" value="Mandel_Rmase/mucon_lact_enz_CS"/>
</dbReference>
<sequence length="400" mass="42961">MRKTPGAVTTPARRRPSRGLAGPTPMPMPMPNERERDPMRITELTSEAFTVPLDRSWGPGVDQQHLIVTTLRTEDGATGTGFSWTPLVGAHSVLAMLRHDLPRLVVGAETAPAGVLWDRWWAGLHEGGSGGITGMALAAVDIALWDLRAKAAGLPLVDFIGRRRETIGVYGSGVNLYYELDELLEQVRRFVAAGHRAVKIKVGSPELARDLERVAAVREVLGPDRLLMIDANQRWDHPTAVRAVRALSAYDPYWIEEPLLADELPGLARFRAAVDVPVAVGENLRTGHQFRDALTAGAVDFVQPNVVRVGGITPFLRIAELAASFGVPTAPHLLPELSAQLAMCVGSVSMVEDIDRASFGALGALAEPSGVRLDAPSAHTATVPGHGLVFATERLTPLAD</sequence>
<evidence type="ECO:0000256" key="4">
    <source>
        <dbReference type="SAM" id="MobiDB-lite"/>
    </source>
</evidence>
<feature type="domain" description="Mandelate racemase/muconate lactonizing enzyme C-terminal" evidence="5">
    <location>
        <begin position="180"/>
        <end position="277"/>
    </location>
</feature>
<dbReference type="KEGG" id="ahg:AHOG_21700"/>
<dbReference type="PROSITE" id="PS00909">
    <property type="entry name" value="MR_MLE_2"/>
    <property type="match status" value="1"/>
</dbReference>
<evidence type="ECO:0000256" key="2">
    <source>
        <dbReference type="ARBA" id="ARBA00022723"/>
    </source>
</evidence>
<feature type="region of interest" description="Disordered" evidence="4">
    <location>
        <begin position="1"/>
        <end position="34"/>
    </location>
</feature>
<proteinExistence type="predicted"/>